<dbReference type="KEGG" id="glj:GKIL_3058"/>
<dbReference type="eggNOG" id="COG0443">
    <property type="taxonomic scope" value="Bacteria"/>
</dbReference>
<evidence type="ECO:0000313" key="5">
    <source>
        <dbReference type="EMBL" id="AGY59304.1"/>
    </source>
</evidence>
<accession>U5QP18</accession>
<dbReference type="RefSeq" id="WP_023174556.1">
    <property type="nucleotide sequence ID" value="NC_022600.1"/>
</dbReference>
<dbReference type="PANTHER" id="PTHR19375">
    <property type="entry name" value="HEAT SHOCK PROTEIN 70KDA"/>
    <property type="match status" value="1"/>
</dbReference>
<keyword evidence="2 4" id="KW-0067">ATP-binding</keyword>
<keyword evidence="3" id="KW-0143">Chaperone</keyword>
<evidence type="ECO:0000256" key="2">
    <source>
        <dbReference type="ARBA" id="ARBA00022840"/>
    </source>
</evidence>
<proteinExistence type="inferred from homology"/>
<dbReference type="GO" id="GO:0005524">
    <property type="term" value="F:ATP binding"/>
    <property type="evidence" value="ECO:0007669"/>
    <property type="project" value="UniProtKB-KW"/>
</dbReference>
<dbReference type="HOGENOM" id="CLU_038461_0_0_3"/>
<dbReference type="EMBL" id="CP003587">
    <property type="protein sequence ID" value="AGY59304.1"/>
    <property type="molecule type" value="Genomic_DNA"/>
</dbReference>
<evidence type="ECO:0000256" key="4">
    <source>
        <dbReference type="RuleBase" id="RU003322"/>
    </source>
</evidence>
<name>U5QP18_GLOK1</name>
<dbReference type="InterPro" id="IPR043129">
    <property type="entry name" value="ATPase_NBD"/>
</dbReference>
<dbReference type="OrthoDB" id="416657at2"/>
<dbReference type="AlphaFoldDB" id="U5QP18"/>
<dbReference type="Gene3D" id="3.90.640.10">
    <property type="entry name" value="Actin, Chain A, domain 4"/>
    <property type="match status" value="1"/>
</dbReference>
<evidence type="ECO:0000313" key="6">
    <source>
        <dbReference type="Proteomes" id="UP000017396"/>
    </source>
</evidence>
<dbReference type="PATRIC" id="fig|1183438.3.peg.3008"/>
<protein>
    <submittedName>
        <fullName evidence="5">Chaperone protein DnaK</fullName>
    </submittedName>
</protein>
<reference evidence="5 6" key="1">
    <citation type="journal article" date="2013" name="PLoS ONE">
        <title>Cultivation and Complete Genome Sequencing of Gloeobacter kilaueensis sp. nov., from a Lava Cave in Kilauea Caldera, Hawai'i.</title>
        <authorList>
            <person name="Saw J.H."/>
            <person name="Schatz M."/>
            <person name="Brown M.V."/>
            <person name="Kunkel D.D."/>
            <person name="Foster J.S."/>
            <person name="Shick H."/>
            <person name="Christensen S."/>
            <person name="Hou S."/>
            <person name="Wan X."/>
            <person name="Donachie S.P."/>
        </authorList>
    </citation>
    <scope>NUCLEOTIDE SEQUENCE [LARGE SCALE GENOMIC DNA]</scope>
    <source>
        <strain evidence="6">JS</strain>
    </source>
</reference>
<keyword evidence="6" id="KW-1185">Reference proteome</keyword>
<organism evidence="5 6">
    <name type="scientific">Gloeobacter kilaueensis (strain ATCC BAA-2537 / CCAP 1431/1 / ULC 316 / JS1)</name>
    <dbReference type="NCBI Taxonomy" id="1183438"/>
    <lineage>
        <taxon>Bacteria</taxon>
        <taxon>Bacillati</taxon>
        <taxon>Cyanobacteriota</taxon>
        <taxon>Cyanophyceae</taxon>
        <taxon>Gloeobacterales</taxon>
        <taxon>Gloeobacteraceae</taxon>
        <taxon>Gloeobacter</taxon>
    </lineage>
</organism>
<dbReference type="STRING" id="1183438.GKIL_3058"/>
<keyword evidence="1 4" id="KW-0547">Nucleotide-binding</keyword>
<dbReference type="InterPro" id="IPR013126">
    <property type="entry name" value="Hsp_70_fam"/>
</dbReference>
<evidence type="ECO:0000256" key="1">
    <source>
        <dbReference type="ARBA" id="ARBA00022741"/>
    </source>
</evidence>
<dbReference type="PRINTS" id="PR00301">
    <property type="entry name" value="HEATSHOCK70"/>
</dbReference>
<dbReference type="Gene3D" id="3.30.420.40">
    <property type="match status" value="2"/>
</dbReference>
<evidence type="ECO:0000256" key="3">
    <source>
        <dbReference type="ARBA" id="ARBA00023186"/>
    </source>
</evidence>
<sequence>MSTVAIDFGTSNTVVCIENQVKKTAETLVFPFSLSYQGGPALVPSLIYVEAGGSVCIGRDAAQKSNRTRLFQGFKRELSQEFTPSPRWIDNVEYGPETVAELFLRELIAAIGQQQIVPSQLIASAPVGAYERYLRWLREVCVRFKLPEPVVVDEPTAAALGYAIDEPGALVLVIDLGGGTLDLALVRTSKLRPGERAYRAEVLAKSDRPWGCGGVDIDQWIAEDYLTRRGFSRAQVETSAWQNLLLVAEAVKIRLSTHREARESWLDEESFETFEVHLDRERFEAILEHNLLLERLREAIDEVLDQAYGKGIAKKAIQHVLLVGGTSLIPAVQKLVTGYFGRERVHFGRPFEAVAHGALSLAHYSSLDDLLRHTYALRHWNPYARHYEYLPIFASGTSYPATAEPVLLQANASGQQEVSLVVGELSSEATTEVYEDAAGMLRTRAGSADSSFRPLGKRNQVNFVLDPPGTAGVDRLEVLFTVDQARTLRATVRDLSTDALLVDAQPVGRLS</sequence>
<dbReference type="GO" id="GO:0140662">
    <property type="term" value="F:ATP-dependent protein folding chaperone"/>
    <property type="evidence" value="ECO:0007669"/>
    <property type="project" value="InterPro"/>
</dbReference>
<dbReference type="Proteomes" id="UP000017396">
    <property type="component" value="Chromosome"/>
</dbReference>
<dbReference type="Pfam" id="PF00012">
    <property type="entry name" value="HSP70"/>
    <property type="match status" value="1"/>
</dbReference>
<gene>
    <name evidence="5" type="primary">dnaK</name>
    <name evidence="5" type="ORF">GKIL_3058</name>
</gene>
<comment type="similarity">
    <text evidence="4">Belongs to the heat shock protein 70 family.</text>
</comment>
<dbReference type="SUPFAM" id="SSF53067">
    <property type="entry name" value="Actin-like ATPase domain"/>
    <property type="match status" value="2"/>
</dbReference>